<evidence type="ECO:0000313" key="12">
    <source>
        <dbReference type="EMBL" id="SUZ59509.1"/>
    </source>
</evidence>
<evidence type="ECO:0008006" key="13">
    <source>
        <dbReference type="Google" id="ProtNLM"/>
    </source>
</evidence>
<dbReference type="Gene3D" id="2.40.170.20">
    <property type="entry name" value="TonB-dependent receptor, beta-barrel domain"/>
    <property type="match status" value="1"/>
</dbReference>
<feature type="domain" description="TonB-dependent receptor-like beta-barrel" evidence="10">
    <location>
        <begin position="339"/>
        <end position="744"/>
    </location>
</feature>
<organism evidence="12">
    <name type="scientific">marine metagenome</name>
    <dbReference type="NCBI Taxonomy" id="408172"/>
    <lineage>
        <taxon>unclassified sequences</taxon>
        <taxon>metagenomes</taxon>
        <taxon>ecological metagenomes</taxon>
    </lineage>
</organism>
<evidence type="ECO:0000256" key="5">
    <source>
        <dbReference type="ARBA" id="ARBA00023004"/>
    </source>
</evidence>
<dbReference type="PANTHER" id="PTHR32552:SF81">
    <property type="entry name" value="TONB-DEPENDENT OUTER MEMBRANE RECEPTOR"/>
    <property type="match status" value="1"/>
</dbReference>
<keyword evidence="3" id="KW-0410">Iron transport</keyword>
<dbReference type="AlphaFoldDB" id="A0A381NZA0"/>
<dbReference type="SUPFAM" id="SSF56935">
    <property type="entry name" value="Porins"/>
    <property type="match status" value="1"/>
</dbReference>
<keyword evidence="8" id="KW-0472">Membrane</keyword>
<evidence type="ECO:0000256" key="3">
    <source>
        <dbReference type="ARBA" id="ARBA00022496"/>
    </source>
</evidence>
<dbReference type="PROSITE" id="PS52016">
    <property type="entry name" value="TONB_DEPENDENT_REC_3"/>
    <property type="match status" value="1"/>
</dbReference>
<dbReference type="InterPro" id="IPR036942">
    <property type="entry name" value="Beta-barrel_TonB_sf"/>
</dbReference>
<evidence type="ECO:0000256" key="4">
    <source>
        <dbReference type="ARBA" id="ARBA00022692"/>
    </source>
</evidence>
<sequence length="791" mass="88122">MSEIKSNKTVAAAVATALSIPVINAPNLLAQDASNVALEEIIVTATKRELNIQDVGQSIMALTNEDIEKMGIKSMADYIKALPSVVLTAEVPGRNDLVMRGISQDAYTWYVDSTVALYLDEQAMTTSSQQVSVRVIDMARVESLPGPQGTLFGSTSQTGTIRMITNKPDQSGYYGSVETSYGTINGGDSSIDVNGYVNIPLSDALSMRFVGYTSSDGGYVDNVYGTSFSGSYDNADLVEDDFNTYDVTGGRISALWSISDKWSALLSYVAEDSELDGAWETDPALGEHKITRFVEEMRDDDWYSSALTLKGDLGFADLAATVTHFERDIVYMWDNHAYSQWKDAYYGYGLYDTDYTTANTFNDQYQERDAAEIRLASKGDSKLQWMVGYYWEDTYDTWYYGTEYPDFMSTDAAYYANYWACYYAYYYADFVDCPINTTISYADTYKDTVEQTAVFGEFSYDVTDKLTLGAGMRWSEFKRDTYNRDTWPEGLPPFAGGGIASNGEIFSKGKDDDTLYKVSATYNIDDDKMVYALFSQGFRIGGDNAPRAVATGQVPAQYDADFLNNYEIGMKSTWKDNTLQVNAQYYLMKWKDMQIAHWGGVGPWWVGGTVNAGTGESKGFEFDIKYQISANLSINASGLFGEGRFTSEYTTPGGSVYRDGMIMPNSPDRKGYFGISYDKPNSIAGANLWAYYGVSYQSESWNRTWNIIQNDTNGISPSFDNSNFSIGLDNLGDGWNVSLFIDNVFDQATYSYVNTSGNTYSGIFGSDLNNNVRTLAQPRTTWLTVRKNFSR</sequence>
<gene>
    <name evidence="12" type="ORF">METZ01_LOCUS12363</name>
</gene>
<evidence type="ECO:0000256" key="7">
    <source>
        <dbReference type="ARBA" id="ARBA00023077"/>
    </source>
</evidence>
<dbReference type="InterPro" id="IPR039426">
    <property type="entry name" value="TonB-dep_rcpt-like"/>
</dbReference>
<protein>
    <recommendedName>
        <fullName evidence="13">TonB-dependent receptor plug domain-containing protein</fullName>
    </recommendedName>
</protein>
<accession>A0A381NZA0</accession>
<proteinExistence type="predicted"/>
<dbReference type="Pfam" id="PF07715">
    <property type="entry name" value="Plug"/>
    <property type="match status" value="1"/>
</dbReference>
<comment type="subcellular location">
    <subcellularLocation>
        <location evidence="1">Cell outer membrane</location>
        <topology evidence="1">Multi-pass membrane protein</topology>
    </subcellularLocation>
</comment>
<dbReference type="Pfam" id="PF00593">
    <property type="entry name" value="TonB_dep_Rec_b-barrel"/>
    <property type="match status" value="1"/>
</dbReference>
<keyword evidence="6" id="KW-0406">Ion transport</keyword>
<dbReference type="PANTHER" id="PTHR32552">
    <property type="entry name" value="FERRICHROME IRON RECEPTOR-RELATED"/>
    <property type="match status" value="1"/>
</dbReference>
<evidence type="ECO:0000256" key="6">
    <source>
        <dbReference type="ARBA" id="ARBA00023065"/>
    </source>
</evidence>
<keyword evidence="9" id="KW-0998">Cell outer membrane</keyword>
<evidence type="ECO:0000256" key="1">
    <source>
        <dbReference type="ARBA" id="ARBA00004571"/>
    </source>
</evidence>
<evidence type="ECO:0000256" key="2">
    <source>
        <dbReference type="ARBA" id="ARBA00022448"/>
    </source>
</evidence>
<dbReference type="GO" id="GO:0009279">
    <property type="term" value="C:cell outer membrane"/>
    <property type="evidence" value="ECO:0007669"/>
    <property type="project" value="UniProtKB-SubCell"/>
</dbReference>
<evidence type="ECO:0000259" key="10">
    <source>
        <dbReference type="Pfam" id="PF00593"/>
    </source>
</evidence>
<evidence type="ECO:0000259" key="11">
    <source>
        <dbReference type="Pfam" id="PF07715"/>
    </source>
</evidence>
<keyword evidence="5" id="KW-0408">Iron</keyword>
<keyword evidence="2" id="KW-0813">Transport</keyword>
<name>A0A381NZA0_9ZZZZ</name>
<keyword evidence="4" id="KW-0812">Transmembrane</keyword>
<reference evidence="12" key="1">
    <citation type="submission" date="2018-05" db="EMBL/GenBank/DDBJ databases">
        <authorList>
            <person name="Lanie J.A."/>
            <person name="Ng W.-L."/>
            <person name="Kazmierczak K.M."/>
            <person name="Andrzejewski T.M."/>
            <person name="Davidsen T.M."/>
            <person name="Wayne K.J."/>
            <person name="Tettelin H."/>
            <person name="Glass J.I."/>
            <person name="Rusch D."/>
            <person name="Podicherti R."/>
            <person name="Tsui H.-C.T."/>
            <person name="Winkler M.E."/>
        </authorList>
    </citation>
    <scope>NUCLEOTIDE SEQUENCE</scope>
</reference>
<keyword evidence="7" id="KW-0798">TonB box</keyword>
<feature type="domain" description="TonB-dependent receptor plug" evidence="11">
    <location>
        <begin position="52"/>
        <end position="159"/>
    </location>
</feature>
<evidence type="ECO:0000256" key="9">
    <source>
        <dbReference type="ARBA" id="ARBA00023237"/>
    </source>
</evidence>
<dbReference type="InterPro" id="IPR012910">
    <property type="entry name" value="Plug_dom"/>
</dbReference>
<dbReference type="InterPro" id="IPR000531">
    <property type="entry name" value="Beta-barrel_TonB"/>
</dbReference>
<evidence type="ECO:0000256" key="8">
    <source>
        <dbReference type="ARBA" id="ARBA00023136"/>
    </source>
</evidence>
<dbReference type="GO" id="GO:0006826">
    <property type="term" value="P:iron ion transport"/>
    <property type="evidence" value="ECO:0007669"/>
    <property type="project" value="UniProtKB-KW"/>
</dbReference>
<dbReference type="EMBL" id="UINC01000683">
    <property type="protein sequence ID" value="SUZ59509.1"/>
    <property type="molecule type" value="Genomic_DNA"/>
</dbReference>